<dbReference type="GO" id="GO:0009279">
    <property type="term" value="C:cell outer membrane"/>
    <property type="evidence" value="ECO:0007669"/>
    <property type="project" value="UniProtKB-SubCell"/>
</dbReference>
<evidence type="ECO:0000256" key="1">
    <source>
        <dbReference type="ARBA" id="ARBA00004442"/>
    </source>
</evidence>
<dbReference type="RefSeq" id="WP_284348082.1">
    <property type="nucleotide sequence ID" value="NZ_BRXS01000001.1"/>
</dbReference>
<comment type="caution">
    <text evidence="9">The sequence shown here is derived from an EMBL/GenBank/DDBJ whole genome shotgun (WGS) entry which is preliminary data.</text>
</comment>
<dbReference type="Proteomes" id="UP001161325">
    <property type="component" value="Unassembled WGS sequence"/>
</dbReference>
<dbReference type="Pfam" id="PF07980">
    <property type="entry name" value="SusD_RagB"/>
    <property type="match status" value="1"/>
</dbReference>
<evidence type="ECO:0000259" key="7">
    <source>
        <dbReference type="Pfam" id="PF07980"/>
    </source>
</evidence>
<keyword evidence="3 6" id="KW-0732">Signal</keyword>
<dbReference type="EMBL" id="BRXS01000001">
    <property type="protein sequence ID" value="GLC23642.1"/>
    <property type="molecule type" value="Genomic_DNA"/>
</dbReference>
<dbReference type="SUPFAM" id="SSF48452">
    <property type="entry name" value="TPR-like"/>
    <property type="match status" value="1"/>
</dbReference>
<evidence type="ECO:0000313" key="9">
    <source>
        <dbReference type="EMBL" id="GLC23642.1"/>
    </source>
</evidence>
<evidence type="ECO:0008006" key="11">
    <source>
        <dbReference type="Google" id="ProtNLM"/>
    </source>
</evidence>
<keyword evidence="5" id="KW-0998">Cell outer membrane</keyword>
<evidence type="ECO:0000256" key="4">
    <source>
        <dbReference type="ARBA" id="ARBA00023136"/>
    </source>
</evidence>
<comment type="similarity">
    <text evidence="2">Belongs to the SusD family.</text>
</comment>
<dbReference type="AlphaFoldDB" id="A0AA37Q4J2"/>
<evidence type="ECO:0000313" key="10">
    <source>
        <dbReference type="Proteomes" id="UP001161325"/>
    </source>
</evidence>
<keyword evidence="4" id="KW-0472">Membrane</keyword>
<evidence type="ECO:0000256" key="5">
    <source>
        <dbReference type="ARBA" id="ARBA00023237"/>
    </source>
</evidence>
<dbReference type="InterPro" id="IPR012944">
    <property type="entry name" value="SusD_RagB_dom"/>
</dbReference>
<dbReference type="InterPro" id="IPR011990">
    <property type="entry name" value="TPR-like_helical_dom_sf"/>
</dbReference>
<evidence type="ECO:0000256" key="6">
    <source>
        <dbReference type="SAM" id="SignalP"/>
    </source>
</evidence>
<dbReference type="PROSITE" id="PS51257">
    <property type="entry name" value="PROKAR_LIPOPROTEIN"/>
    <property type="match status" value="1"/>
</dbReference>
<evidence type="ECO:0000256" key="3">
    <source>
        <dbReference type="ARBA" id="ARBA00022729"/>
    </source>
</evidence>
<protein>
    <recommendedName>
        <fullName evidence="11">SusD family protein</fullName>
    </recommendedName>
</protein>
<keyword evidence="10" id="KW-1185">Reference proteome</keyword>
<evidence type="ECO:0000256" key="2">
    <source>
        <dbReference type="ARBA" id="ARBA00006275"/>
    </source>
</evidence>
<proteinExistence type="inferred from homology"/>
<gene>
    <name evidence="9" type="ORF">rosag_01550</name>
</gene>
<dbReference type="Pfam" id="PF14322">
    <property type="entry name" value="SusD-like_3"/>
    <property type="match status" value="1"/>
</dbReference>
<dbReference type="InterPro" id="IPR033985">
    <property type="entry name" value="SusD-like_N"/>
</dbReference>
<feature type="signal peptide" evidence="6">
    <location>
        <begin position="1"/>
        <end position="22"/>
    </location>
</feature>
<comment type="subcellular location">
    <subcellularLocation>
        <location evidence="1">Cell outer membrane</location>
    </subcellularLocation>
</comment>
<evidence type="ECO:0000259" key="8">
    <source>
        <dbReference type="Pfam" id="PF14322"/>
    </source>
</evidence>
<dbReference type="Gene3D" id="1.25.40.390">
    <property type="match status" value="1"/>
</dbReference>
<organism evidence="9 10">
    <name type="scientific">Roseisolibacter agri</name>
    <dbReference type="NCBI Taxonomy" id="2014610"/>
    <lineage>
        <taxon>Bacteria</taxon>
        <taxon>Pseudomonadati</taxon>
        <taxon>Gemmatimonadota</taxon>
        <taxon>Gemmatimonadia</taxon>
        <taxon>Gemmatimonadales</taxon>
        <taxon>Gemmatimonadaceae</taxon>
        <taxon>Roseisolibacter</taxon>
    </lineage>
</organism>
<feature type="domain" description="RagB/SusD" evidence="7">
    <location>
        <begin position="403"/>
        <end position="535"/>
    </location>
</feature>
<sequence>MLPRLRAVALALVALAAAGATGCDDEFLTEKPRDIIVADNLYTDLAGFEAGLNALYYQVRRERAGSDDGQTNNIFQTGMVIGVDNGYGMYLSPTERLFTEYGVRNNSQDDYIRRTWNWLYQTINAANTIINRADGPAVTMTTAEKERVVAEARLIRAWAYRHLSYMWGAVPVTLEESSGEAIRTDWERIPRDSVRRIIVADLLYAESKLPTTSSNPGKVTKAVAQHYLAEMYLALGQPAQAEEKAQAVINDPQYKLITARYGVRSTQPGVPFMDQFVDGNVNRSQGNTEALWVLQYAFNTVGGGTNIMRRSWVTRYESNRGLAVSLENGGRGIGRLAMTRYALNLYEPADQRGGEFAVRRYYLMNNAATLPAGRRLGDTVKTVVAAEKANDPLWPSTRKWDGASPIDPASAEQYGDQPYIRLAETYLLLAEAQFKQGKLAPAADAINALRRRAGASVITPAQVTLDFILDERSRELVTEEQRRYTLLRTGTLLDRVKRYNPITAPVMIARDTLLPIPQDVIDANSGKPMAQNPGF</sequence>
<feature type="chain" id="PRO_5041471189" description="SusD family protein" evidence="6">
    <location>
        <begin position="23"/>
        <end position="535"/>
    </location>
</feature>
<reference evidence="9" key="1">
    <citation type="submission" date="2022-08" db="EMBL/GenBank/DDBJ databases">
        <title>Draft genome sequencing of Roseisolibacter agri AW1220.</title>
        <authorList>
            <person name="Tobiishi Y."/>
            <person name="Tonouchi A."/>
        </authorList>
    </citation>
    <scope>NUCLEOTIDE SEQUENCE</scope>
    <source>
        <strain evidence="9">AW1220</strain>
    </source>
</reference>
<accession>A0AA37Q4J2</accession>
<name>A0AA37Q4J2_9BACT</name>
<feature type="domain" description="SusD-like N-terminal" evidence="8">
    <location>
        <begin position="99"/>
        <end position="233"/>
    </location>
</feature>